<dbReference type="STRING" id="3218.A0A2K1JDQ6"/>
<reference evidence="6" key="3">
    <citation type="submission" date="2020-12" db="UniProtKB">
        <authorList>
            <consortium name="EnsemblPlants"/>
        </authorList>
    </citation>
    <scope>IDENTIFICATION</scope>
</reference>
<keyword evidence="2" id="KW-0812">Transmembrane</keyword>
<evidence type="ECO:0000313" key="7">
    <source>
        <dbReference type="Proteomes" id="UP000006727"/>
    </source>
</evidence>
<keyword evidence="7" id="KW-1185">Reference proteome</keyword>
<dbReference type="PROSITE" id="PS00108">
    <property type="entry name" value="PROTEIN_KINASE_ST"/>
    <property type="match status" value="1"/>
</dbReference>
<evidence type="ECO:0000259" key="4">
    <source>
        <dbReference type="PROSITE" id="PS50234"/>
    </source>
</evidence>
<dbReference type="SUPFAM" id="SSF56112">
    <property type="entry name" value="Protein kinase-like (PK-like)"/>
    <property type="match status" value="1"/>
</dbReference>
<feature type="domain" description="VWFA" evidence="4">
    <location>
        <begin position="236"/>
        <end position="440"/>
    </location>
</feature>
<dbReference type="OrthoDB" id="1922840at2759"/>
<dbReference type="RefSeq" id="XP_024396881.1">
    <property type="nucleotide sequence ID" value="XM_024541113.2"/>
</dbReference>
<dbReference type="InterPro" id="IPR000719">
    <property type="entry name" value="Prot_kinase_dom"/>
</dbReference>
<dbReference type="AlphaFoldDB" id="A0A2K1JDQ6"/>
<dbReference type="RefSeq" id="XP_024396880.1">
    <property type="nucleotide sequence ID" value="XM_024541112.2"/>
</dbReference>
<keyword evidence="2" id="KW-1133">Transmembrane helix</keyword>
<feature type="transmembrane region" description="Helical" evidence="2">
    <location>
        <begin position="575"/>
        <end position="599"/>
    </location>
</feature>
<protein>
    <recommendedName>
        <fullName evidence="8">Protein kinase domain-containing protein</fullName>
    </recommendedName>
</protein>
<reference evidence="5 7" key="1">
    <citation type="journal article" date="2008" name="Science">
        <title>The Physcomitrella genome reveals evolutionary insights into the conquest of land by plants.</title>
        <authorList>
            <person name="Rensing S."/>
            <person name="Lang D."/>
            <person name="Zimmer A."/>
            <person name="Terry A."/>
            <person name="Salamov A."/>
            <person name="Shapiro H."/>
            <person name="Nishiyama T."/>
            <person name="Perroud P.-F."/>
            <person name="Lindquist E."/>
            <person name="Kamisugi Y."/>
            <person name="Tanahashi T."/>
            <person name="Sakakibara K."/>
            <person name="Fujita T."/>
            <person name="Oishi K."/>
            <person name="Shin-I T."/>
            <person name="Kuroki Y."/>
            <person name="Toyoda A."/>
            <person name="Suzuki Y."/>
            <person name="Hashimoto A."/>
            <person name="Yamaguchi K."/>
            <person name="Sugano A."/>
            <person name="Kohara Y."/>
            <person name="Fujiyama A."/>
            <person name="Anterola A."/>
            <person name="Aoki S."/>
            <person name="Ashton N."/>
            <person name="Barbazuk W.B."/>
            <person name="Barker E."/>
            <person name="Bennetzen J."/>
            <person name="Bezanilla M."/>
            <person name="Blankenship R."/>
            <person name="Cho S.H."/>
            <person name="Dutcher S."/>
            <person name="Estelle M."/>
            <person name="Fawcett J.A."/>
            <person name="Gundlach H."/>
            <person name="Hanada K."/>
            <person name="Heyl A."/>
            <person name="Hicks K.A."/>
            <person name="Hugh J."/>
            <person name="Lohr M."/>
            <person name="Mayer K."/>
            <person name="Melkozernov A."/>
            <person name="Murata T."/>
            <person name="Nelson D."/>
            <person name="Pils B."/>
            <person name="Prigge M."/>
            <person name="Reiss B."/>
            <person name="Renner T."/>
            <person name="Rombauts S."/>
            <person name="Rushton P."/>
            <person name="Sanderfoot A."/>
            <person name="Schween G."/>
            <person name="Shiu S.-H."/>
            <person name="Stueber K."/>
            <person name="Theodoulou F.L."/>
            <person name="Tu H."/>
            <person name="Van de Peer Y."/>
            <person name="Verrier P.J."/>
            <person name="Waters E."/>
            <person name="Wood A."/>
            <person name="Yang L."/>
            <person name="Cove D."/>
            <person name="Cuming A."/>
            <person name="Hasebe M."/>
            <person name="Lucas S."/>
            <person name="Mishler D.B."/>
            <person name="Reski R."/>
            <person name="Grigoriev I."/>
            <person name="Quatrano R.S."/>
            <person name="Boore J.L."/>
        </authorList>
    </citation>
    <scope>NUCLEOTIDE SEQUENCE [LARGE SCALE GENOMIC DNA]</scope>
    <source>
        <strain evidence="6 7">cv. Gransden 2004</strain>
    </source>
</reference>
<dbReference type="Gene3D" id="3.30.200.20">
    <property type="entry name" value="Phosphorylase Kinase, domain 1"/>
    <property type="match status" value="1"/>
</dbReference>
<dbReference type="RefSeq" id="XP_024396878.1">
    <property type="nucleotide sequence ID" value="XM_024541110.2"/>
</dbReference>
<dbReference type="Gramene" id="Pp3c15_19160V3.2">
    <property type="protein sequence ID" value="Pp3c15_19160V3.2"/>
    <property type="gene ID" value="Pp3c15_19160"/>
</dbReference>
<dbReference type="Pfam" id="PF00092">
    <property type="entry name" value="VWA"/>
    <property type="match status" value="1"/>
</dbReference>
<dbReference type="Gramene" id="Pp3c15_19160V3.4">
    <property type="protein sequence ID" value="Pp3c15_19160V3.4"/>
    <property type="gene ID" value="Pp3c15_19160"/>
</dbReference>
<dbReference type="EnsemblPlants" id="Pp3c15_19160V3.2">
    <property type="protein sequence ID" value="Pp3c15_19160V3.2"/>
    <property type="gene ID" value="Pp3c15_19160"/>
</dbReference>
<feature type="region of interest" description="Disordered" evidence="1">
    <location>
        <begin position="625"/>
        <end position="666"/>
    </location>
</feature>
<dbReference type="CDD" id="cd00198">
    <property type="entry name" value="vWFA"/>
    <property type="match status" value="1"/>
</dbReference>
<dbReference type="CDD" id="cd14066">
    <property type="entry name" value="STKc_IRAK"/>
    <property type="match status" value="1"/>
</dbReference>
<organism evidence="5">
    <name type="scientific">Physcomitrium patens</name>
    <name type="common">Spreading-leaved earth moss</name>
    <name type="synonym">Physcomitrella patens</name>
    <dbReference type="NCBI Taxonomy" id="3218"/>
    <lineage>
        <taxon>Eukaryota</taxon>
        <taxon>Viridiplantae</taxon>
        <taxon>Streptophyta</taxon>
        <taxon>Embryophyta</taxon>
        <taxon>Bryophyta</taxon>
        <taxon>Bryophytina</taxon>
        <taxon>Bryopsida</taxon>
        <taxon>Funariidae</taxon>
        <taxon>Funariales</taxon>
        <taxon>Funariaceae</taxon>
        <taxon>Physcomitrium</taxon>
    </lineage>
</organism>
<dbReference type="EnsemblPlants" id="Pp3c15_19160V3.4">
    <property type="protein sequence ID" value="Pp3c15_19160V3.4"/>
    <property type="gene ID" value="Pp3c15_19160"/>
</dbReference>
<evidence type="ECO:0000313" key="5">
    <source>
        <dbReference type="EMBL" id="PNR39650.1"/>
    </source>
</evidence>
<dbReference type="InterPro" id="IPR011009">
    <property type="entry name" value="Kinase-like_dom_sf"/>
</dbReference>
<feature type="compositionally biased region" description="Polar residues" evidence="1">
    <location>
        <begin position="641"/>
        <end position="659"/>
    </location>
</feature>
<proteinExistence type="predicted"/>
<dbReference type="PROSITE" id="PS50234">
    <property type="entry name" value="VWFA"/>
    <property type="match status" value="1"/>
</dbReference>
<dbReference type="RefSeq" id="XP_024396879.1">
    <property type="nucleotide sequence ID" value="XM_024541111.2"/>
</dbReference>
<keyword evidence="2" id="KW-0472">Membrane</keyword>
<evidence type="ECO:0000256" key="2">
    <source>
        <dbReference type="SAM" id="Phobius"/>
    </source>
</evidence>
<dbReference type="InterPro" id="IPR036465">
    <property type="entry name" value="vWFA_dom_sf"/>
</dbReference>
<dbReference type="EnsemblPlants" id="Pp3c15_19160V3.6">
    <property type="protein sequence ID" value="Pp3c15_19160V3.6"/>
    <property type="gene ID" value="Pp3c15_19160"/>
</dbReference>
<dbReference type="InterPro" id="IPR001245">
    <property type="entry name" value="Ser-Thr/Tyr_kinase_cat_dom"/>
</dbReference>
<dbReference type="RefSeq" id="XP_024396877.1">
    <property type="nucleotide sequence ID" value="XM_024541109.2"/>
</dbReference>
<dbReference type="Gramene" id="Pp3c15_19160V3.1">
    <property type="protein sequence ID" value="Pp3c15_19160V3.1"/>
    <property type="gene ID" value="Pp3c15_19160"/>
</dbReference>
<dbReference type="SUPFAM" id="SSF53300">
    <property type="entry name" value="vWA-like"/>
    <property type="match status" value="1"/>
</dbReference>
<evidence type="ECO:0000256" key="1">
    <source>
        <dbReference type="SAM" id="MobiDB-lite"/>
    </source>
</evidence>
<feature type="region of interest" description="Disordered" evidence="1">
    <location>
        <begin position="967"/>
        <end position="1003"/>
    </location>
</feature>
<dbReference type="EnsemblPlants" id="Pp3c15_19160V3.1">
    <property type="protein sequence ID" value="Pp3c15_19160V3.1"/>
    <property type="gene ID" value="Pp3c15_19160"/>
</dbReference>
<dbReference type="EMBL" id="ABEU02000015">
    <property type="protein sequence ID" value="PNR39650.1"/>
    <property type="molecule type" value="Genomic_DNA"/>
</dbReference>
<dbReference type="Gramene" id="Pp3c15_19160V3.6">
    <property type="protein sequence ID" value="Pp3c15_19160V3.6"/>
    <property type="gene ID" value="Pp3c15_19160"/>
</dbReference>
<dbReference type="InterPro" id="IPR008271">
    <property type="entry name" value="Ser/Thr_kinase_AS"/>
</dbReference>
<dbReference type="PANTHER" id="PTHR46146:SF23">
    <property type="entry name" value="PROTEIN KINASE DOMAIN-CONTAINING PROTEIN"/>
    <property type="match status" value="1"/>
</dbReference>
<dbReference type="FunFam" id="3.40.50.410:FF:000158">
    <property type="entry name" value="Predicted protein"/>
    <property type="match status" value="1"/>
</dbReference>
<dbReference type="GeneID" id="112292535"/>
<dbReference type="GO" id="GO:0004672">
    <property type="term" value="F:protein kinase activity"/>
    <property type="evidence" value="ECO:0007669"/>
    <property type="project" value="InterPro"/>
</dbReference>
<dbReference type="PROSITE" id="PS50011">
    <property type="entry name" value="PROTEIN_KINASE_DOM"/>
    <property type="match status" value="1"/>
</dbReference>
<reference evidence="5 7" key="2">
    <citation type="journal article" date="2018" name="Plant J.">
        <title>The Physcomitrella patens chromosome-scale assembly reveals moss genome structure and evolution.</title>
        <authorList>
            <person name="Lang D."/>
            <person name="Ullrich K.K."/>
            <person name="Murat F."/>
            <person name="Fuchs J."/>
            <person name="Jenkins J."/>
            <person name="Haas F.B."/>
            <person name="Piednoel M."/>
            <person name="Gundlach H."/>
            <person name="Van Bel M."/>
            <person name="Meyberg R."/>
            <person name="Vives C."/>
            <person name="Morata J."/>
            <person name="Symeonidi A."/>
            <person name="Hiss M."/>
            <person name="Muchero W."/>
            <person name="Kamisugi Y."/>
            <person name="Saleh O."/>
            <person name="Blanc G."/>
            <person name="Decker E.L."/>
            <person name="van Gessel N."/>
            <person name="Grimwood J."/>
            <person name="Hayes R.D."/>
            <person name="Graham S.W."/>
            <person name="Gunter L.E."/>
            <person name="McDaniel S.F."/>
            <person name="Hoernstein S.N.W."/>
            <person name="Larsson A."/>
            <person name="Li F.W."/>
            <person name="Perroud P.F."/>
            <person name="Phillips J."/>
            <person name="Ranjan P."/>
            <person name="Rokshar D.S."/>
            <person name="Rothfels C.J."/>
            <person name="Schneider L."/>
            <person name="Shu S."/>
            <person name="Stevenson D.W."/>
            <person name="Thummler F."/>
            <person name="Tillich M."/>
            <person name="Villarreal Aguilar J.C."/>
            <person name="Widiez T."/>
            <person name="Wong G.K."/>
            <person name="Wymore A."/>
            <person name="Zhang Y."/>
            <person name="Zimmer A.D."/>
            <person name="Quatrano R.S."/>
            <person name="Mayer K.F.X."/>
            <person name="Goodstein D."/>
            <person name="Casacuberta J.M."/>
            <person name="Vandepoele K."/>
            <person name="Reski R."/>
            <person name="Cuming A.C."/>
            <person name="Tuskan G.A."/>
            <person name="Maumus F."/>
            <person name="Salse J."/>
            <person name="Schmutz J."/>
            <person name="Rensing S.A."/>
        </authorList>
    </citation>
    <scope>NUCLEOTIDE SEQUENCE [LARGE SCALE GENOMIC DNA]</scope>
    <source>
        <strain evidence="6 7">cv. Gransden 2004</strain>
    </source>
</reference>
<dbReference type="Gene3D" id="3.40.50.410">
    <property type="entry name" value="von Willebrand factor, type A domain"/>
    <property type="match status" value="1"/>
</dbReference>
<evidence type="ECO:0000259" key="3">
    <source>
        <dbReference type="PROSITE" id="PS50011"/>
    </source>
</evidence>
<dbReference type="SMART" id="SM00220">
    <property type="entry name" value="S_TKc"/>
    <property type="match status" value="1"/>
</dbReference>
<dbReference type="FunFam" id="1.10.510.10:FF:000095">
    <property type="entry name" value="protein STRUBBELIG-RECEPTOR FAMILY 8"/>
    <property type="match status" value="1"/>
</dbReference>
<dbReference type="PANTHER" id="PTHR46146">
    <property type="entry name" value="SERINE/THREONINE-PROTEIN KINASE-LIKE PROTEIN CCR4"/>
    <property type="match status" value="1"/>
</dbReference>
<dbReference type="Gramene" id="Pp3c15_19160V3.3">
    <property type="protein sequence ID" value="Pp3c15_19160V3.3"/>
    <property type="gene ID" value="Pp3c15_19160"/>
</dbReference>
<name>A0A2K1JDQ6_PHYPA</name>
<dbReference type="PaxDb" id="3218-PP1S206_38V6.1"/>
<dbReference type="Proteomes" id="UP000006727">
    <property type="component" value="Chromosome 15"/>
</dbReference>
<dbReference type="SMR" id="A0A2K1JDQ6"/>
<dbReference type="EnsemblPlants" id="Pp3c15_19160V3.3">
    <property type="protein sequence ID" value="Pp3c15_19160V3.3"/>
    <property type="gene ID" value="Pp3c15_19160"/>
</dbReference>
<feature type="domain" description="Protein kinase" evidence="3">
    <location>
        <begin position="693"/>
        <end position="967"/>
    </location>
</feature>
<dbReference type="InterPro" id="IPR002035">
    <property type="entry name" value="VWF_A"/>
</dbReference>
<dbReference type="EnsemblPlants" id="Pp3c15_19160V3.5">
    <property type="protein sequence ID" value="Pp3c15_19160V3.5"/>
    <property type="gene ID" value="Pp3c15_19160"/>
</dbReference>
<evidence type="ECO:0000313" key="6">
    <source>
        <dbReference type="EnsemblPlants" id="Pp3c15_19160V3.1"/>
    </source>
</evidence>
<dbReference type="Gramene" id="Pp3c15_19160V3.5">
    <property type="protein sequence ID" value="Pp3c15_19160V3.5"/>
    <property type="gene ID" value="Pp3c15_19160"/>
</dbReference>
<dbReference type="Pfam" id="PF07714">
    <property type="entry name" value="PK_Tyr_Ser-Thr"/>
    <property type="match status" value="1"/>
</dbReference>
<dbReference type="CDD" id="cd12913">
    <property type="entry name" value="PDC1_MCP_like"/>
    <property type="match status" value="1"/>
</dbReference>
<dbReference type="Gene3D" id="3.30.450.20">
    <property type="entry name" value="PAS domain"/>
    <property type="match status" value="1"/>
</dbReference>
<accession>A0A2K1JDQ6</accession>
<dbReference type="FunFam" id="3.30.450.20:FF:000449">
    <property type="entry name" value="Predicted protein"/>
    <property type="match status" value="1"/>
</dbReference>
<sequence length="1003" mass="110464">MLLEMVGIHCGTSISRKGVIGRGAETRYSSERRRQGQCRLHRFFLLVVLLLVGKAYDVCWAQSLNDTVAYLDNIEKEVIRVAAKATENFANTCDLVASCGDSCSRQSCEPLAGDLDLLICKNVAKNPTCVDSSGNYGCSQLRVILSKSFVRVSTPPNVTLTTAANYTICSQRMLDPVFLEISNRHNSAINLTSWFYLGSVEGVQRSFPGRDVLRKNCLFDPRKRPWYKAATAVTKDLVILLDGGNSMGDDLPVDIFISKGVTKFDTSINIIKALLDTLTYGDRVSVVLFSSSTEPYLVYNTTTATYNTTFMNPLKDELDKLSVDAKQGSSNFLSGILKVNQTFLPESNSNALKIMVVLTDGHFADDTTLTSTSPYLTQLRSRRVLPLFYSFDRDLSKTVLPQVACNVSGTYERIEKTVLNPLWTLRSYFGIIARWRLQAVNYKPYWSKPYIDSGSSGLVITVAYPVFAPDNYTLIGVVGSDVLLTELGSFATTDFSAALANRPTDDSVSVTPEPLSCNVTLSELNTCPNVVAPANPLCPTNDTSGVSYEERVCNCPPTCKAPKTGDTKSSPSRDVIIGVTIGGILLALVVAALLTLYCCKRRFEDRKIENQVSVVATKSASSEKSLSGKLKGGNGFKRGSSELSTPRPNSAISGSPARQKSSKAAAWPVGNQSLGRDVVCFTMEELEEATNNWSEAALVGKGACGSVYRGELHGVVRAIKKPHPEVDVAKSTFDKELDLLSKLNHRCLVRLIGYCEDEHVLVFEYMQHGTVEDCLHKNRLGRPLSWEERLKIAAGASKGLEYLHEYATTMIIHGDVKPANILLDDKLEAHISDFGLSLSSHDQNAQMLWASRMGGTPGYFDPEYASLGSFTPKSDVYSFGIVLLEILSGRKVVHERRNITSWAAEMYEQDVAAVLDPSLEPPQGVDSFHAIIALALQCVQTEHRYRPKMKDVAAKLSNAAADWHKFEQESSLNDKKHPSRRQHPQYRPLSYPSDEFEVGSYLH</sequence>
<dbReference type="SMART" id="SM00327">
    <property type="entry name" value="VWA"/>
    <property type="match status" value="1"/>
</dbReference>
<dbReference type="GO" id="GO:0005524">
    <property type="term" value="F:ATP binding"/>
    <property type="evidence" value="ECO:0007669"/>
    <property type="project" value="InterPro"/>
</dbReference>
<gene>
    <name evidence="6" type="primary">LOC112292535</name>
    <name evidence="5" type="ORF">PHYPA_019929</name>
</gene>
<feature type="compositionally biased region" description="Basic and acidic residues" evidence="1">
    <location>
        <begin position="967"/>
        <end position="976"/>
    </location>
</feature>
<evidence type="ECO:0008006" key="8">
    <source>
        <dbReference type="Google" id="ProtNLM"/>
    </source>
</evidence>
<dbReference type="Gene3D" id="1.10.510.10">
    <property type="entry name" value="Transferase(Phosphotransferase) domain 1"/>
    <property type="match status" value="1"/>
</dbReference>
<dbReference type="RefSeq" id="XP_024396876.1">
    <property type="nucleotide sequence ID" value="XM_024541108.2"/>
</dbReference>